<dbReference type="GO" id="GO:0006355">
    <property type="term" value="P:regulation of DNA-templated transcription"/>
    <property type="evidence" value="ECO:0007669"/>
    <property type="project" value="InterPro"/>
</dbReference>
<dbReference type="InterPro" id="IPR014710">
    <property type="entry name" value="RmlC-like_jellyroll"/>
</dbReference>
<dbReference type="InterPro" id="IPR000595">
    <property type="entry name" value="cNMP-bd_dom"/>
</dbReference>
<dbReference type="InterPro" id="IPR036390">
    <property type="entry name" value="WH_DNA-bd_sf"/>
</dbReference>
<keyword evidence="6" id="KW-1185">Reference proteome</keyword>
<protein>
    <recommendedName>
        <fullName evidence="4">HTH crp-type domain-containing protein</fullName>
    </recommendedName>
</protein>
<sequence>MSNPLIRKLEHGALLTDEDRAVLEAISRVSRRVPTNHDIITEGTRPAAVNLIMGGFACRYKLLPDGQRQITAFLVPGDFCDLHVTLLGEMDHTIGTGWGCDIVEIPRATIDELLQNHPRIARALRWSTLVDEATLRTWLVSMGQRSASKQLAHLVCELLLRLQTVGLADADSFDFPLSQVDLGDTLGLSVVHVNRTLQELRGLNLISWKHKRVHIPDVERLKSFADFEPRYLHLDDCRDLPA</sequence>
<keyword evidence="3" id="KW-0804">Transcription</keyword>
<gene>
    <name evidence="5" type="ORF">VQ02_19445</name>
</gene>
<feature type="domain" description="HTH crp-type" evidence="4">
    <location>
        <begin position="149"/>
        <end position="219"/>
    </location>
</feature>
<dbReference type="EMBL" id="LABY01000138">
    <property type="protein sequence ID" value="KMO34213.1"/>
    <property type="molecule type" value="Genomic_DNA"/>
</dbReference>
<evidence type="ECO:0000259" key="4">
    <source>
        <dbReference type="PROSITE" id="PS51063"/>
    </source>
</evidence>
<reference evidence="5 6" key="1">
    <citation type="submission" date="2015-03" db="EMBL/GenBank/DDBJ databases">
        <title>Genome sequencing of Methylobacterium variabile DSM 16961.</title>
        <authorList>
            <person name="Chaudhry V."/>
            <person name="Patil P.B."/>
        </authorList>
    </citation>
    <scope>NUCLEOTIDE SEQUENCE [LARGE SCALE GENOMIC DNA]</scope>
    <source>
        <strain evidence="5 6">DSM 16961</strain>
    </source>
</reference>
<keyword evidence="1" id="KW-0805">Transcription regulation</keyword>
<dbReference type="CDD" id="cd00038">
    <property type="entry name" value="CAP_ED"/>
    <property type="match status" value="1"/>
</dbReference>
<dbReference type="PATRIC" id="fig|298794.3.peg.1198"/>
<dbReference type="OrthoDB" id="7584044at2"/>
<dbReference type="AlphaFoldDB" id="A0A0J6SLC1"/>
<dbReference type="RefSeq" id="WP_048445860.1">
    <property type="nucleotide sequence ID" value="NZ_LABY01000138.1"/>
</dbReference>
<dbReference type="Pfam" id="PF13545">
    <property type="entry name" value="HTH_Crp_2"/>
    <property type="match status" value="1"/>
</dbReference>
<dbReference type="Proteomes" id="UP000035955">
    <property type="component" value="Unassembled WGS sequence"/>
</dbReference>
<evidence type="ECO:0000313" key="5">
    <source>
        <dbReference type="EMBL" id="KMO34213.1"/>
    </source>
</evidence>
<dbReference type="SUPFAM" id="SSF46785">
    <property type="entry name" value="Winged helix' DNA-binding domain"/>
    <property type="match status" value="1"/>
</dbReference>
<proteinExistence type="predicted"/>
<dbReference type="Gene3D" id="2.60.120.10">
    <property type="entry name" value="Jelly Rolls"/>
    <property type="match status" value="1"/>
</dbReference>
<dbReference type="SUPFAM" id="SSF51206">
    <property type="entry name" value="cAMP-binding domain-like"/>
    <property type="match status" value="1"/>
</dbReference>
<evidence type="ECO:0000256" key="3">
    <source>
        <dbReference type="ARBA" id="ARBA00023163"/>
    </source>
</evidence>
<dbReference type="PROSITE" id="PS51063">
    <property type="entry name" value="HTH_CRP_2"/>
    <property type="match status" value="1"/>
</dbReference>
<evidence type="ECO:0000256" key="2">
    <source>
        <dbReference type="ARBA" id="ARBA00023125"/>
    </source>
</evidence>
<organism evidence="5 6">
    <name type="scientific">Methylobacterium variabile</name>
    <dbReference type="NCBI Taxonomy" id="298794"/>
    <lineage>
        <taxon>Bacteria</taxon>
        <taxon>Pseudomonadati</taxon>
        <taxon>Pseudomonadota</taxon>
        <taxon>Alphaproteobacteria</taxon>
        <taxon>Hyphomicrobiales</taxon>
        <taxon>Methylobacteriaceae</taxon>
        <taxon>Methylobacterium</taxon>
    </lineage>
</organism>
<name>A0A0J6SLC1_9HYPH</name>
<dbReference type="GO" id="GO:0003677">
    <property type="term" value="F:DNA binding"/>
    <property type="evidence" value="ECO:0007669"/>
    <property type="project" value="UniProtKB-KW"/>
</dbReference>
<evidence type="ECO:0000256" key="1">
    <source>
        <dbReference type="ARBA" id="ARBA00023015"/>
    </source>
</evidence>
<dbReference type="Pfam" id="PF00027">
    <property type="entry name" value="cNMP_binding"/>
    <property type="match status" value="1"/>
</dbReference>
<evidence type="ECO:0000313" key="6">
    <source>
        <dbReference type="Proteomes" id="UP000035955"/>
    </source>
</evidence>
<dbReference type="InterPro" id="IPR012318">
    <property type="entry name" value="HTH_CRP"/>
</dbReference>
<dbReference type="InterPro" id="IPR018490">
    <property type="entry name" value="cNMP-bd_dom_sf"/>
</dbReference>
<accession>A0A0J6SLC1</accession>
<keyword evidence="2" id="KW-0238">DNA-binding</keyword>
<dbReference type="SMART" id="SM00419">
    <property type="entry name" value="HTH_CRP"/>
    <property type="match status" value="1"/>
</dbReference>
<comment type="caution">
    <text evidence="5">The sequence shown here is derived from an EMBL/GenBank/DDBJ whole genome shotgun (WGS) entry which is preliminary data.</text>
</comment>
<dbReference type="InterPro" id="IPR036388">
    <property type="entry name" value="WH-like_DNA-bd_sf"/>
</dbReference>
<dbReference type="Gene3D" id="1.10.10.10">
    <property type="entry name" value="Winged helix-like DNA-binding domain superfamily/Winged helix DNA-binding domain"/>
    <property type="match status" value="1"/>
</dbReference>